<protein>
    <recommendedName>
        <fullName evidence="2">DUF6532 domain-containing protein</fullName>
    </recommendedName>
</protein>
<reference evidence="4" key="1">
    <citation type="journal article" date="2017" name="Nat. Ecol. Evol.">
        <title>Genome expansion and lineage-specific genetic innovations in the forest pathogenic fungi Armillaria.</title>
        <authorList>
            <person name="Sipos G."/>
            <person name="Prasanna A.N."/>
            <person name="Walter M.C."/>
            <person name="O'Connor E."/>
            <person name="Balint B."/>
            <person name="Krizsan K."/>
            <person name="Kiss B."/>
            <person name="Hess J."/>
            <person name="Varga T."/>
            <person name="Slot J."/>
            <person name="Riley R."/>
            <person name="Boka B."/>
            <person name="Rigling D."/>
            <person name="Barry K."/>
            <person name="Lee J."/>
            <person name="Mihaltcheva S."/>
            <person name="LaButti K."/>
            <person name="Lipzen A."/>
            <person name="Waldron R."/>
            <person name="Moloney N.M."/>
            <person name="Sperisen C."/>
            <person name="Kredics L."/>
            <person name="Vagvoelgyi C."/>
            <person name="Patrignani A."/>
            <person name="Fitzpatrick D."/>
            <person name="Nagy I."/>
            <person name="Doyle S."/>
            <person name="Anderson J.B."/>
            <person name="Grigoriev I.V."/>
            <person name="Gueldener U."/>
            <person name="Muensterkoetter M."/>
            <person name="Nagy L.G."/>
        </authorList>
    </citation>
    <scope>NUCLEOTIDE SEQUENCE [LARGE SCALE GENOMIC DNA]</scope>
    <source>
        <strain evidence="4">Ar21-2</strain>
    </source>
</reference>
<keyword evidence="4" id="KW-1185">Reference proteome</keyword>
<dbReference type="OrthoDB" id="3014170at2759"/>
<feature type="domain" description="DUF6532" evidence="2">
    <location>
        <begin position="388"/>
        <end position="531"/>
    </location>
</feature>
<organism evidence="3 4">
    <name type="scientific">Armillaria gallica</name>
    <name type="common">Bulbous honey fungus</name>
    <name type="synonym">Armillaria bulbosa</name>
    <dbReference type="NCBI Taxonomy" id="47427"/>
    <lineage>
        <taxon>Eukaryota</taxon>
        <taxon>Fungi</taxon>
        <taxon>Dikarya</taxon>
        <taxon>Basidiomycota</taxon>
        <taxon>Agaricomycotina</taxon>
        <taxon>Agaricomycetes</taxon>
        <taxon>Agaricomycetidae</taxon>
        <taxon>Agaricales</taxon>
        <taxon>Marasmiineae</taxon>
        <taxon>Physalacriaceae</taxon>
        <taxon>Armillaria</taxon>
    </lineage>
</organism>
<evidence type="ECO:0000256" key="1">
    <source>
        <dbReference type="SAM" id="MobiDB-lite"/>
    </source>
</evidence>
<dbReference type="AlphaFoldDB" id="A0A2H3D787"/>
<name>A0A2H3D787_ARMGA</name>
<accession>A0A2H3D787</accession>
<evidence type="ECO:0000259" key="2">
    <source>
        <dbReference type="Pfam" id="PF20149"/>
    </source>
</evidence>
<gene>
    <name evidence="3" type="ORF">ARMGADRAFT_1037966</name>
</gene>
<feature type="compositionally biased region" description="Low complexity" evidence="1">
    <location>
        <begin position="645"/>
        <end position="664"/>
    </location>
</feature>
<dbReference type="Proteomes" id="UP000217790">
    <property type="component" value="Unassembled WGS sequence"/>
</dbReference>
<dbReference type="EMBL" id="KZ293707">
    <property type="protein sequence ID" value="PBK83356.1"/>
    <property type="molecule type" value="Genomic_DNA"/>
</dbReference>
<dbReference type="Pfam" id="PF20149">
    <property type="entry name" value="DUF6532"/>
    <property type="match status" value="1"/>
</dbReference>
<dbReference type="OMA" id="NYHITNF"/>
<feature type="region of interest" description="Disordered" evidence="1">
    <location>
        <begin position="612"/>
        <end position="674"/>
    </location>
</feature>
<evidence type="ECO:0000313" key="4">
    <source>
        <dbReference type="Proteomes" id="UP000217790"/>
    </source>
</evidence>
<dbReference type="InterPro" id="IPR045341">
    <property type="entry name" value="DUF6532"/>
</dbReference>
<sequence length="674" mass="74564">MAQKPIVERMHLCNSNKEHHPGTVDDWKDPDNVETLSEKIKKRVQKKVDSAKLQVQRDKAKLGTKQPDVVVTLLSSNQTSQPEIAVTSTDKEIQEHTSTVQQEISHEQDLMVRAGGEESEKESAEHIPHGKSGDHVDAAKVGKLVTKLGPKPRLAKVSACTAITNSRFTNEGVATPKLSWLTSGPDSKAGTATVPKHVLKCKNQVIANATEDETAILHSDDEPIPPEIQAPPMKKQKVKAKTTDQAKTSKLADTMNKESDSLVRAGGMVEDSEDIKPEFVNIVKTKGNSMDHKPDVIKIVKKEDPLIMTATQAQGGKKKWTTNHLPDGTQDAFGKWIIPYLHEKVGQSVTPWAPLSVEDVQEVVDLEFGRTEYCVEEKGAWMGLANYHITNFRHDICVEAEKAVEAFIAEHADQLSTPKLIGQYMEYLIMPTSPGGNVALSPPFMWKVWKNDEVKRRGMFCHELIIWVMAEAHFMVLGSMDNLSIIPYPKGALLLTGQAVEHAISMWTTSVFVNTATPTFSRQNFDDIMEEFTLNPAERAKYGKDVQKKTVKTKCVSVYQVTLDSWSDAKWIELLTDIKQAVETSTSKKRHWMSAWSTSPDIIEQEEDIVFRSDPPDLDSDEDLGDSGGSMGTMDESAEEDNVAGSVTVTTTLTLSDVDGTDGLSDFESVMAVD</sequence>
<evidence type="ECO:0000313" key="3">
    <source>
        <dbReference type="EMBL" id="PBK83356.1"/>
    </source>
</evidence>
<feature type="compositionally biased region" description="Acidic residues" evidence="1">
    <location>
        <begin position="616"/>
        <end position="625"/>
    </location>
</feature>
<dbReference type="InParanoid" id="A0A2H3D787"/>
<proteinExistence type="predicted"/>